<evidence type="ECO:0000313" key="2">
    <source>
        <dbReference type="Proteomes" id="UP000486351"/>
    </source>
</evidence>
<dbReference type="Proteomes" id="UP000486351">
    <property type="component" value="Unassembled WGS sequence"/>
</dbReference>
<comment type="caution">
    <text evidence="1">The sequence shown here is derived from an EMBL/GenBank/DDBJ whole genome shotgun (WGS) entry which is preliminary data.</text>
</comment>
<proteinExistence type="predicted"/>
<dbReference type="EMBL" id="QXFY01004864">
    <property type="protein sequence ID" value="KAE9274995.1"/>
    <property type="molecule type" value="Genomic_DNA"/>
</dbReference>
<name>A0A6G0Q8D2_9STRA</name>
<gene>
    <name evidence="1" type="ORF">PF008_g29455</name>
</gene>
<evidence type="ECO:0000313" key="1">
    <source>
        <dbReference type="EMBL" id="KAE9274995.1"/>
    </source>
</evidence>
<protein>
    <submittedName>
        <fullName evidence="1">Uncharacterized protein</fullName>
    </submittedName>
</protein>
<organism evidence="1 2">
    <name type="scientific">Phytophthora fragariae</name>
    <dbReference type="NCBI Taxonomy" id="53985"/>
    <lineage>
        <taxon>Eukaryota</taxon>
        <taxon>Sar</taxon>
        <taxon>Stramenopiles</taxon>
        <taxon>Oomycota</taxon>
        <taxon>Peronosporomycetes</taxon>
        <taxon>Peronosporales</taxon>
        <taxon>Peronosporaceae</taxon>
        <taxon>Phytophthora</taxon>
    </lineage>
</organism>
<dbReference type="AlphaFoldDB" id="A0A6G0Q8D2"/>
<accession>A0A6G0Q8D2</accession>
<sequence>MPRLNWTEIGVGMSGDAGRALLDSMKSYTGDKSNQVSCSICGDPTLHQARYQLLVCDSASCGALEEACKWRGKVVTCMTTETMNVYTLSSHVCVATSPKRKALNLQQKEYCREMANTGLRPVRIKLELSNNDKYDEIAALIREKAYTGAESDGQAFTFTWDLDEFGKPVVGNGSDTYPFLVGITTKALLRRLDRPPSTFIFHLDSTFKTNTLNYPVLVFRMLVGPFTWLHFS</sequence>
<reference evidence="1 2" key="1">
    <citation type="submission" date="2018-09" db="EMBL/GenBank/DDBJ databases">
        <title>Genomic investigation of the strawberry pathogen Phytophthora fragariae indicates pathogenicity is determined by transcriptional variation in three key races.</title>
        <authorList>
            <person name="Adams T.M."/>
            <person name="Armitage A.D."/>
            <person name="Sobczyk M.K."/>
            <person name="Bates H.J."/>
            <person name="Dunwell J.M."/>
            <person name="Nellist C.F."/>
            <person name="Harrison R.J."/>
        </authorList>
    </citation>
    <scope>NUCLEOTIDE SEQUENCE [LARGE SCALE GENOMIC DNA]</scope>
    <source>
        <strain evidence="1 2">NOV-77</strain>
    </source>
</reference>